<proteinExistence type="inferred from homology"/>
<sequence length="543" mass="57908">MEVGVSLAYAAGDGSVPLLDETIGENLARTAARYPHAEAVVDVARGVRLDYPAFLSEVDGLARALLAAGVGHGDRVAVWTANRAESVVTQYATAAIGAVLVGVNPAYQQAELDHVLRHAAVSVVLAARSHRDSDYGRMLAEAGRAGWQGGAVLFDSGGWAEFLEAGRRVEESRLTAAKAAVAPDDVFCLQYTSGTTGAPKGAMITHRSALNNGLSAGRGLRLTERDRLCVCLPFFHAFGIVASNLACTTHGAAIVISAPGFDAAAVLATVERERCTALHGVPTMFIAELAHPDFDSFDLSSLRTGIMGGSPCPQDVVQAVAHRMGMSELTVGFGMSELTSLTTQTRVDDPLERRYGTVGRPLPHLEARVVDAEGRTARCGEVGELVVRGYSRMAGYWEDAEQTATAIDADGWLHTGDLATIDAGGYVQIVGRLKDMVCRGGENIYPREIEDVLHRLPDVVEAQVVGVPDPKYGEEVLAAVHLRPGSDLDEDAVRTYCREHLAYYKVPRHVVFIQDFPRTASGKVKKRELRDALAARLGAAVSG</sequence>
<dbReference type="RefSeq" id="WP_169410071.1">
    <property type="nucleotide sequence ID" value="NZ_JAAXKZ010000006.1"/>
</dbReference>
<dbReference type="Gene3D" id="3.40.50.12780">
    <property type="entry name" value="N-terminal domain of ligase-like"/>
    <property type="match status" value="1"/>
</dbReference>
<keyword evidence="6" id="KW-1185">Reference proteome</keyword>
<dbReference type="GO" id="GO:0031956">
    <property type="term" value="F:medium-chain fatty acid-CoA ligase activity"/>
    <property type="evidence" value="ECO:0007669"/>
    <property type="project" value="TreeGrafter"/>
</dbReference>
<feature type="domain" description="AMP-dependent synthetase/ligase" evidence="3">
    <location>
        <begin position="28"/>
        <end position="397"/>
    </location>
</feature>
<protein>
    <submittedName>
        <fullName evidence="5">AMP-binding protein</fullName>
    </submittedName>
</protein>
<dbReference type="InterPro" id="IPR045851">
    <property type="entry name" value="AMP-bd_C_sf"/>
</dbReference>
<dbReference type="CDD" id="cd05917">
    <property type="entry name" value="FACL_like_2"/>
    <property type="match status" value="1"/>
</dbReference>
<name>A0A848DD91_9PSEU</name>
<dbReference type="GO" id="GO:0006631">
    <property type="term" value="P:fatty acid metabolic process"/>
    <property type="evidence" value="ECO:0007669"/>
    <property type="project" value="TreeGrafter"/>
</dbReference>
<dbReference type="PROSITE" id="PS00455">
    <property type="entry name" value="AMP_BINDING"/>
    <property type="match status" value="1"/>
</dbReference>
<dbReference type="InterPro" id="IPR042099">
    <property type="entry name" value="ANL_N_sf"/>
</dbReference>
<reference evidence="5 6" key="1">
    <citation type="submission" date="2020-04" db="EMBL/GenBank/DDBJ databases">
        <authorList>
            <person name="Klaysubun C."/>
            <person name="Duangmal K."/>
            <person name="Lipun K."/>
        </authorList>
    </citation>
    <scope>NUCLEOTIDE SEQUENCE [LARGE SCALE GENOMIC DNA]</scope>
    <source>
        <strain evidence="5 6">DSM 45300</strain>
    </source>
</reference>
<feature type="domain" description="AMP-binding enzyme C-terminal" evidence="4">
    <location>
        <begin position="448"/>
        <end position="523"/>
    </location>
</feature>
<evidence type="ECO:0000313" key="6">
    <source>
        <dbReference type="Proteomes" id="UP000586918"/>
    </source>
</evidence>
<evidence type="ECO:0000259" key="4">
    <source>
        <dbReference type="Pfam" id="PF13193"/>
    </source>
</evidence>
<dbReference type="PANTHER" id="PTHR43201:SF5">
    <property type="entry name" value="MEDIUM-CHAIN ACYL-COA LIGASE ACSF2, MITOCHONDRIAL"/>
    <property type="match status" value="1"/>
</dbReference>
<organism evidence="5 6">
    <name type="scientific">Pseudonocardia bannensis</name>
    <dbReference type="NCBI Taxonomy" id="630973"/>
    <lineage>
        <taxon>Bacteria</taxon>
        <taxon>Bacillati</taxon>
        <taxon>Actinomycetota</taxon>
        <taxon>Actinomycetes</taxon>
        <taxon>Pseudonocardiales</taxon>
        <taxon>Pseudonocardiaceae</taxon>
        <taxon>Pseudonocardia</taxon>
    </lineage>
</organism>
<dbReference type="FunFam" id="3.30.300.30:FF:000008">
    <property type="entry name" value="2,3-dihydroxybenzoate-AMP ligase"/>
    <property type="match status" value="1"/>
</dbReference>
<comment type="similarity">
    <text evidence="1">Belongs to the ATP-dependent AMP-binding enzyme family.</text>
</comment>
<dbReference type="InterPro" id="IPR025110">
    <property type="entry name" value="AMP-bd_C"/>
</dbReference>
<dbReference type="AlphaFoldDB" id="A0A848DD91"/>
<dbReference type="Pfam" id="PF13193">
    <property type="entry name" value="AMP-binding_C"/>
    <property type="match status" value="1"/>
</dbReference>
<gene>
    <name evidence="5" type="ORF">HF519_03025</name>
</gene>
<dbReference type="SUPFAM" id="SSF56801">
    <property type="entry name" value="Acetyl-CoA synthetase-like"/>
    <property type="match status" value="1"/>
</dbReference>
<dbReference type="InterPro" id="IPR000873">
    <property type="entry name" value="AMP-dep_synth/lig_dom"/>
</dbReference>
<dbReference type="Gene3D" id="3.30.300.30">
    <property type="match status" value="1"/>
</dbReference>
<keyword evidence="2" id="KW-0436">Ligase</keyword>
<dbReference type="Pfam" id="PF00501">
    <property type="entry name" value="AMP-binding"/>
    <property type="match status" value="1"/>
</dbReference>
<dbReference type="Proteomes" id="UP000586918">
    <property type="component" value="Unassembled WGS sequence"/>
</dbReference>
<evidence type="ECO:0000313" key="5">
    <source>
        <dbReference type="EMBL" id="NMH90571.1"/>
    </source>
</evidence>
<evidence type="ECO:0000259" key="3">
    <source>
        <dbReference type="Pfam" id="PF00501"/>
    </source>
</evidence>
<dbReference type="EMBL" id="JAAXKZ010000006">
    <property type="protein sequence ID" value="NMH90571.1"/>
    <property type="molecule type" value="Genomic_DNA"/>
</dbReference>
<comment type="caution">
    <text evidence="5">The sequence shown here is derived from an EMBL/GenBank/DDBJ whole genome shotgun (WGS) entry which is preliminary data.</text>
</comment>
<evidence type="ECO:0000256" key="2">
    <source>
        <dbReference type="ARBA" id="ARBA00022598"/>
    </source>
</evidence>
<dbReference type="PANTHER" id="PTHR43201">
    <property type="entry name" value="ACYL-COA SYNTHETASE"/>
    <property type="match status" value="1"/>
</dbReference>
<accession>A0A848DD91</accession>
<evidence type="ECO:0000256" key="1">
    <source>
        <dbReference type="ARBA" id="ARBA00006432"/>
    </source>
</evidence>
<dbReference type="InterPro" id="IPR020845">
    <property type="entry name" value="AMP-binding_CS"/>
</dbReference>